<comment type="caution">
    <text evidence="1">The sequence shown here is derived from an EMBL/GenBank/DDBJ whole genome shotgun (WGS) entry which is preliminary data.</text>
</comment>
<sequence>MAPTSPEQEPLGECPACGYEFTDEDVLDGPPPLYGEPTVRCPNYDGTDPTDEHREVFEDLEGTPHSIRVSNLDVDA</sequence>
<dbReference type="EMBL" id="JBHUDK010000014">
    <property type="protein sequence ID" value="MFD1600193.1"/>
    <property type="molecule type" value="Genomic_DNA"/>
</dbReference>
<dbReference type="AlphaFoldDB" id="A0ABD6CSA9"/>
<dbReference type="RefSeq" id="WP_256306485.1">
    <property type="nucleotide sequence ID" value="NZ_JANHDI010000009.1"/>
</dbReference>
<dbReference type="Proteomes" id="UP001597085">
    <property type="component" value="Unassembled WGS sequence"/>
</dbReference>
<proteinExistence type="predicted"/>
<name>A0ABD6CSA9_9EURY</name>
<evidence type="ECO:0000313" key="1">
    <source>
        <dbReference type="EMBL" id="MFD1600193.1"/>
    </source>
</evidence>
<keyword evidence="2" id="KW-1185">Reference proteome</keyword>
<reference evidence="1 2" key="1">
    <citation type="journal article" date="2019" name="Int. J. Syst. Evol. Microbiol.">
        <title>The Global Catalogue of Microorganisms (GCM) 10K type strain sequencing project: providing services to taxonomists for standard genome sequencing and annotation.</title>
        <authorList>
            <consortium name="The Broad Institute Genomics Platform"/>
            <consortium name="The Broad Institute Genome Sequencing Center for Infectious Disease"/>
            <person name="Wu L."/>
            <person name="Ma J."/>
        </authorList>
    </citation>
    <scope>NUCLEOTIDE SEQUENCE [LARGE SCALE GENOMIC DNA]</scope>
    <source>
        <strain evidence="1 2">CGMCC 1.12121</strain>
    </source>
</reference>
<organism evidence="1 2">
    <name type="scientific">Halobellus rarus</name>
    <dbReference type="NCBI Taxonomy" id="1126237"/>
    <lineage>
        <taxon>Archaea</taxon>
        <taxon>Methanobacteriati</taxon>
        <taxon>Methanobacteriota</taxon>
        <taxon>Stenosarchaea group</taxon>
        <taxon>Halobacteria</taxon>
        <taxon>Halobacteriales</taxon>
        <taxon>Haloferacaceae</taxon>
        <taxon>Halobellus</taxon>
    </lineage>
</organism>
<evidence type="ECO:0000313" key="2">
    <source>
        <dbReference type="Proteomes" id="UP001597085"/>
    </source>
</evidence>
<gene>
    <name evidence="1" type="ORF">ACFSBX_14610</name>
</gene>
<protein>
    <submittedName>
        <fullName evidence="1">Uncharacterized protein</fullName>
    </submittedName>
</protein>
<accession>A0ABD6CSA9</accession>